<dbReference type="Pfam" id="PF12627">
    <property type="entry name" value="PolyA_pol_RNAbd"/>
    <property type="match status" value="1"/>
</dbReference>
<keyword evidence="5" id="KW-0479">Metal-binding</keyword>
<evidence type="ECO:0000256" key="8">
    <source>
        <dbReference type="ARBA" id="ARBA00022884"/>
    </source>
</evidence>
<keyword evidence="8 9" id="KW-0694">RNA-binding</keyword>
<feature type="domain" description="Poly A polymerase head" evidence="10">
    <location>
        <begin position="32"/>
        <end position="152"/>
    </location>
</feature>
<evidence type="ECO:0000313" key="14">
    <source>
        <dbReference type="Proteomes" id="UP000038011"/>
    </source>
</evidence>
<comment type="cofactor">
    <cofactor evidence="1">
        <name>Mg(2+)</name>
        <dbReference type="ChEBI" id="CHEBI:18420"/>
    </cofactor>
</comment>
<feature type="domain" description="tRNA nucleotidyltransferase/poly(A) polymerase RNA and SrmB- binding" evidence="11">
    <location>
        <begin position="189"/>
        <end position="240"/>
    </location>
</feature>
<keyword evidence="2 9" id="KW-0808">Transferase</keyword>
<name>A0A0N0E6X8_9HYPH</name>
<evidence type="ECO:0000259" key="10">
    <source>
        <dbReference type="Pfam" id="PF01743"/>
    </source>
</evidence>
<keyword evidence="6" id="KW-0547">Nucleotide-binding</keyword>
<dbReference type="InterPro" id="IPR032828">
    <property type="entry name" value="PolyA_RNA-bd"/>
</dbReference>
<sequence>MTNSGKITAAWLKDKALVQLFDALEKDGGEPRVVGGAVRNALMGYGDSDIDIATTTPPEETLALLEAADIKAIPTGIEHGTVTAVIDGKTYEITSLRKDVKTDGRHAVVAFGTSFEDDAKRRDFTINAIYADRNGHIYDYVGGLGDIETETLQFIGDAATRIEEDYLRILRFFRFFAYYGKHRPDAQGLKACARLKDGLDGLSAERIWSEMRKLFAAPDPSRALLWMRQVGVLTKLLPESEKWGIDAIPPLMEAERKHEIAPDAMVRLMSIIPPRVDTVNDIASRWKLSNAERDRLRAWASLPQQLPKDDRSLRGLAYRHSKMAVLDALHAQTGLRRDDELANAAKTLDAWDVPELPVKGADLIERGFEKGPLLGAKLKELENEWIDSDFSLKRDDLLAKI</sequence>
<keyword evidence="7" id="KW-0460">Magnesium</keyword>
<evidence type="ECO:0000256" key="4">
    <source>
        <dbReference type="ARBA" id="ARBA00022695"/>
    </source>
</evidence>
<protein>
    <submittedName>
        <fullName evidence="13">Poly(A) polymerase</fullName>
    </submittedName>
</protein>
<dbReference type="GO" id="GO:0016779">
    <property type="term" value="F:nucleotidyltransferase activity"/>
    <property type="evidence" value="ECO:0007669"/>
    <property type="project" value="UniProtKB-KW"/>
</dbReference>
<feature type="domain" description="CCA-adding enzyme C-terminal" evidence="12">
    <location>
        <begin position="281"/>
        <end position="397"/>
    </location>
</feature>
<dbReference type="GO" id="GO:0000166">
    <property type="term" value="F:nucleotide binding"/>
    <property type="evidence" value="ECO:0007669"/>
    <property type="project" value="UniProtKB-KW"/>
</dbReference>
<dbReference type="Gene3D" id="1.10.3090.10">
    <property type="entry name" value="cca-adding enzyme, domain 2"/>
    <property type="match status" value="1"/>
</dbReference>
<dbReference type="OrthoDB" id="9805698at2"/>
<keyword evidence="14" id="KW-1185">Reference proteome</keyword>
<keyword evidence="4" id="KW-0548">Nucleotidyltransferase</keyword>
<dbReference type="Pfam" id="PF01743">
    <property type="entry name" value="PolyA_pol"/>
    <property type="match status" value="1"/>
</dbReference>
<dbReference type="SUPFAM" id="SSF81301">
    <property type="entry name" value="Nucleotidyltransferase"/>
    <property type="match status" value="1"/>
</dbReference>
<accession>A0A0N0E6X8</accession>
<evidence type="ECO:0000256" key="9">
    <source>
        <dbReference type="RuleBase" id="RU003953"/>
    </source>
</evidence>
<dbReference type="Proteomes" id="UP000038011">
    <property type="component" value="Unassembled WGS sequence"/>
</dbReference>
<gene>
    <name evidence="13" type="ORF">SU32_13265</name>
</gene>
<dbReference type="Gene3D" id="3.30.460.10">
    <property type="entry name" value="Beta Polymerase, domain 2"/>
    <property type="match status" value="1"/>
</dbReference>
<organism evidence="13 14">
    <name type="scientific">Ahrensia marina</name>
    <dbReference type="NCBI Taxonomy" id="1514904"/>
    <lineage>
        <taxon>Bacteria</taxon>
        <taxon>Pseudomonadati</taxon>
        <taxon>Pseudomonadota</taxon>
        <taxon>Alphaproteobacteria</taxon>
        <taxon>Hyphomicrobiales</taxon>
        <taxon>Ahrensiaceae</taxon>
        <taxon>Ahrensia</taxon>
    </lineage>
</organism>
<evidence type="ECO:0000259" key="11">
    <source>
        <dbReference type="Pfam" id="PF12627"/>
    </source>
</evidence>
<reference evidence="13 14" key="1">
    <citation type="submission" date="2015-01" db="EMBL/GenBank/DDBJ databases">
        <title>Ahrensia donghaiensis sp. nov., a novel dimethylsulphoniopropionate-cleavage bacterium isolated from seawater and emended descriptions of the genus Ahrensia and Ahrensia kielensis.</title>
        <authorList>
            <person name="Liu J."/>
        </authorList>
    </citation>
    <scope>NUCLEOTIDE SEQUENCE [LARGE SCALE GENOMIC DNA]</scope>
    <source>
        <strain evidence="13 14">LZD062</strain>
    </source>
</reference>
<dbReference type="CDD" id="cd05398">
    <property type="entry name" value="NT_ClassII-CCAase"/>
    <property type="match status" value="1"/>
</dbReference>
<dbReference type="PATRIC" id="fig|1514904.3.peg.1784"/>
<dbReference type="AlphaFoldDB" id="A0A0N0E6X8"/>
<evidence type="ECO:0000256" key="6">
    <source>
        <dbReference type="ARBA" id="ARBA00022741"/>
    </source>
</evidence>
<dbReference type="SUPFAM" id="SSF81891">
    <property type="entry name" value="Poly A polymerase C-terminal region-like"/>
    <property type="match status" value="1"/>
</dbReference>
<dbReference type="EMBL" id="JXMU01000020">
    <property type="protein sequence ID" value="KPB00525.1"/>
    <property type="molecule type" value="Genomic_DNA"/>
</dbReference>
<evidence type="ECO:0000256" key="3">
    <source>
        <dbReference type="ARBA" id="ARBA00022694"/>
    </source>
</evidence>
<comment type="similarity">
    <text evidence="9">Belongs to the tRNA nucleotidyltransferase/poly(A) polymerase family.</text>
</comment>
<dbReference type="InterPro" id="IPR050264">
    <property type="entry name" value="Bact_CCA-adding_enz_type3_sf"/>
</dbReference>
<proteinExistence type="inferred from homology"/>
<comment type="caution">
    <text evidence="13">The sequence shown here is derived from an EMBL/GenBank/DDBJ whole genome shotgun (WGS) entry which is preliminary data.</text>
</comment>
<dbReference type="InterPro" id="IPR032810">
    <property type="entry name" value="CCA-adding_enz_C"/>
</dbReference>
<dbReference type="Pfam" id="PF13735">
    <property type="entry name" value="tRNA_NucTran2_2"/>
    <property type="match status" value="1"/>
</dbReference>
<dbReference type="GO" id="GO:0046872">
    <property type="term" value="F:metal ion binding"/>
    <property type="evidence" value="ECO:0007669"/>
    <property type="project" value="UniProtKB-KW"/>
</dbReference>
<evidence type="ECO:0000313" key="13">
    <source>
        <dbReference type="EMBL" id="KPB00525.1"/>
    </source>
</evidence>
<dbReference type="GO" id="GO:0008033">
    <property type="term" value="P:tRNA processing"/>
    <property type="evidence" value="ECO:0007669"/>
    <property type="project" value="UniProtKB-KW"/>
</dbReference>
<keyword evidence="3" id="KW-0819">tRNA processing</keyword>
<dbReference type="PANTHER" id="PTHR46173:SF1">
    <property type="entry name" value="CCA TRNA NUCLEOTIDYLTRANSFERASE 1, MITOCHONDRIAL"/>
    <property type="match status" value="1"/>
</dbReference>
<evidence type="ECO:0000256" key="7">
    <source>
        <dbReference type="ARBA" id="ARBA00022842"/>
    </source>
</evidence>
<evidence type="ECO:0000259" key="12">
    <source>
        <dbReference type="Pfam" id="PF13735"/>
    </source>
</evidence>
<dbReference type="STRING" id="1514904.SU32_13265"/>
<dbReference type="GO" id="GO:0000049">
    <property type="term" value="F:tRNA binding"/>
    <property type="evidence" value="ECO:0007669"/>
    <property type="project" value="TreeGrafter"/>
</dbReference>
<evidence type="ECO:0000256" key="5">
    <source>
        <dbReference type="ARBA" id="ARBA00022723"/>
    </source>
</evidence>
<dbReference type="InterPro" id="IPR043519">
    <property type="entry name" value="NT_sf"/>
</dbReference>
<evidence type="ECO:0000256" key="1">
    <source>
        <dbReference type="ARBA" id="ARBA00001946"/>
    </source>
</evidence>
<evidence type="ECO:0000256" key="2">
    <source>
        <dbReference type="ARBA" id="ARBA00022679"/>
    </source>
</evidence>
<dbReference type="PANTHER" id="PTHR46173">
    <property type="entry name" value="CCA TRNA NUCLEOTIDYLTRANSFERASE 1, MITOCHONDRIAL"/>
    <property type="match status" value="1"/>
</dbReference>
<dbReference type="InterPro" id="IPR002646">
    <property type="entry name" value="PolA_pol_head_dom"/>
</dbReference>